<organism evidence="7 8">
    <name type="scientific">Bradyrhizobium denitrificans</name>
    <dbReference type="NCBI Taxonomy" id="2734912"/>
    <lineage>
        <taxon>Bacteria</taxon>
        <taxon>Pseudomonadati</taxon>
        <taxon>Pseudomonadota</taxon>
        <taxon>Alphaproteobacteria</taxon>
        <taxon>Hyphomicrobiales</taxon>
        <taxon>Nitrobacteraceae</taxon>
        <taxon>Bradyrhizobium</taxon>
    </lineage>
</organism>
<dbReference type="GO" id="GO:0016874">
    <property type="term" value="F:ligase activity"/>
    <property type="evidence" value="ECO:0007669"/>
    <property type="project" value="UniProtKB-KW"/>
</dbReference>
<evidence type="ECO:0000313" key="7">
    <source>
        <dbReference type="EMBL" id="MBR1138438.1"/>
    </source>
</evidence>
<reference evidence="8" key="1">
    <citation type="journal article" date="2021" name="ISME J.">
        <title>Evolutionary origin and ecological implication of a unique nif island in free-living Bradyrhizobium lineages.</title>
        <authorList>
            <person name="Tao J."/>
        </authorList>
    </citation>
    <scope>NUCLEOTIDE SEQUENCE [LARGE SCALE GENOMIC DNA]</scope>
    <source>
        <strain evidence="8">SZCCT0094</strain>
    </source>
</reference>
<evidence type="ECO:0000313" key="8">
    <source>
        <dbReference type="Proteomes" id="UP001314635"/>
    </source>
</evidence>
<dbReference type="EMBL" id="JAFCLK010000021">
    <property type="protein sequence ID" value="MBR1138438.1"/>
    <property type="molecule type" value="Genomic_DNA"/>
</dbReference>
<feature type="transmembrane region" description="Helical" evidence="5">
    <location>
        <begin position="380"/>
        <end position="398"/>
    </location>
</feature>
<keyword evidence="8" id="KW-1185">Reference proteome</keyword>
<comment type="caution">
    <text evidence="7">The sequence shown here is derived from an EMBL/GenBank/DDBJ whole genome shotgun (WGS) entry which is preliminary data.</text>
</comment>
<keyword evidence="2 5" id="KW-0812">Transmembrane</keyword>
<dbReference type="PANTHER" id="PTHR37422:SF23">
    <property type="entry name" value="TEICHURONIC ACID BIOSYNTHESIS PROTEIN TUAE"/>
    <property type="match status" value="1"/>
</dbReference>
<evidence type="ECO:0000256" key="2">
    <source>
        <dbReference type="ARBA" id="ARBA00022692"/>
    </source>
</evidence>
<evidence type="ECO:0000256" key="3">
    <source>
        <dbReference type="ARBA" id="ARBA00022989"/>
    </source>
</evidence>
<feature type="transmembrane region" description="Helical" evidence="5">
    <location>
        <begin position="233"/>
        <end position="251"/>
    </location>
</feature>
<feature type="transmembrane region" description="Helical" evidence="5">
    <location>
        <begin position="348"/>
        <end position="368"/>
    </location>
</feature>
<dbReference type="InterPro" id="IPR007016">
    <property type="entry name" value="O-antigen_ligase-rel_domated"/>
</dbReference>
<dbReference type="Proteomes" id="UP001314635">
    <property type="component" value="Unassembled WGS sequence"/>
</dbReference>
<evidence type="ECO:0000259" key="6">
    <source>
        <dbReference type="Pfam" id="PF04932"/>
    </source>
</evidence>
<dbReference type="RefSeq" id="WP_211400722.1">
    <property type="nucleotide sequence ID" value="NZ_JAFCLK010000021.1"/>
</dbReference>
<comment type="subcellular location">
    <subcellularLocation>
        <location evidence="1">Membrane</location>
        <topology evidence="1">Multi-pass membrane protein</topology>
    </subcellularLocation>
</comment>
<keyword evidence="3 5" id="KW-1133">Transmembrane helix</keyword>
<dbReference type="Pfam" id="PF04932">
    <property type="entry name" value="Wzy_C"/>
    <property type="match status" value="1"/>
</dbReference>
<keyword evidence="7" id="KW-0436">Ligase</keyword>
<sequence>MFFGSVDQLATAIWVVVLSLGVILGLSIPLGPRQARLLLVFLVGCGFYAGVAILQIVPNLSDRLADANWGKANELLGLQLPARVSARAQIPREAVGHFLLFVAGVLNGFFVGVSRRRTDRLFRVARYVILAYAAYGIAALVVTPNLVLWAPKEAYHGMLTATFINHNTAATFIGAGFILWLCRAVLSLKAIEAPSIRFLLLMPWNETFAYRALLLFAAALLCLFAELLTSSRGGLICTCLGAFLAMFLLVRKTFDFRLSYGIPAGVLVLGVIAVWLGQSGRIGSQGLFDDSRFRVYGATIDAMLARPVLGYGAGTFADIFPSVRSDDLSSWGVWEYAHSTLLEIALEMGLPVAVMILAAALGSVVILLRYAQRTKDRSEGSACAVLGVVALTYLHSLIDFSLQIPGYLIPFSILLGSGLARATAEHGESAPAV</sequence>
<evidence type="ECO:0000256" key="1">
    <source>
        <dbReference type="ARBA" id="ARBA00004141"/>
    </source>
</evidence>
<feature type="domain" description="O-antigen ligase-related" evidence="6">
    <location>
        <begin position="217"/>
        <end position="356"/>
    </location>
</feature>
<feature type="transmembrane region" description="Helical" evidence="5">
    <location>
        <begin position="169"/>
        <end position="188"/>
    </location>
</feature>
<feature type="transmembrane region" description="Helical" evidence="5">
    <location>
        <begin position="94"/>
        <end position="113"/>
    </location>
</feature>
<accession>A0ABS5GAT1</accession>
<evidence type="ECO:0000256" key="4">
    <source>
        <dbReference type="ARBA" id="ARBA00023136"/>
    </source>
</evidence>
<protein>
    <submittedName>
        <fullName evidence="7">O-antigen ligase family protein</fullName>
    </submittedName>
</protein>
<feature type="transmembrane region" description="Helical" evidence="5">
    <location>
        <begin position="208"/>
        <end position="227"/>
    </location>
</feature>
<name>A0ABS5GAT1_9BRAD</name>
<feature type="transmembrane region" description="Helical" evidence="5">
    <location>
        <begin position="37"/>
        <end position="57"/>
    </location>
</feature>
<feature type="transmembrane region" description="Helical" evidence="5">
    <location>
        <begin position="125"/>
        <end position="149"/>
    </location>
</feature>
<gene>
    <name evidence="7" type="ORF">JQ619_21960</name>
</gene>
<dbReference type="InterPro" id="IPR051533">
    <property type="entry name" value="WaaL-like"/>
</dbReference>
<proteinExistence type="predicted"/>
<evidence type="ECO:0000256" key="5">
    <source>
        <dbReference type="SAM" id="Phobius"/>
    </source>
</evidence>
<dbReference type="PANTHER" id="PTHR37422">
    <property type="entry name" value="TEICHURONIC ACID BIOSYNTHESIS PROTEIN TUAE"/>
    <property type="match status" value="1"/>
</dbReference>
<feature type="transmembrane region" description="Helical" evidence="5">
    <location>
        <begin position="258"/>
        <end position="277"/>
    </location>
</feature>
<feature type="transmembrane region" description="Helical" evidence="5">
    <location>
        <begin position="12"/>
        <end position="30"/>
    </location>
</feature>
<keyword evidence="4 5" id="KW-0472">Membrane</keyword>